<gene>
    <name evidence="2" type="ORF">LTR97_006943</name>
</gene>
<dbReference type="InterPro" id="IPR006683">
    <property type="entry name" value="Thioestr_dom"/>
</dbReference>
<dbReference type="Proteomes" id="UP001310594">
    <property type="component" value="Unassembled WGS sequence"/>
</dbReference>
<organism evidence="2 3">
    <name type="scientific">Elasticomyces elasticus</name>
    <dbReference type="NCBI Taxonomy" id="574655"/>
    <lineage>
        <taxon>Eukaryota</taxon>
        <taxon>Fungi</taxon>
        <taxon>Dikarya</taxon>
        <taxon>Ascomycota</taxon>
        <taxon>Pezizomycotina</taxon>
        <taxon>Dothideomycetes</taxon>
        <taxon>Dothideomycetidae</taxon>
        <taxon>Mycosphaerellales</taxon>
        <taxon>Teratosphaeriaceae</taxon>
        <taxon>Elasticomyces</taxon>
    </lineage>
</organism>
<dbReference type="PANTHER" id="PTHR47260:SF3">
    <property type="entry name" value="THIOESTERASE FAMILY PROTEIN (AFU_ORTHOLOGUE AFUA_7G03960)"/>
    <property type="match status" value="1"/>
</dbReference>
<comment type="caution">
    <text evidence="2">The sequence shown here is derived from an EMBL/GenBank/DDBJ whole genome shotgun (WGS) entry which is preliminary data.</text>
</comment>
<accession>A0AAN8A1B5</accession>
<dbReference type="CDD" id="cd03443">
    <property type="entry name" value="PaaI_thioesterase"/>
    <property type="match status" value="1"/>
</dbReference>
<proteinExistence type="predicted"/>
<sequence>MFNAVLYKPGAIDAHVSFQRPCAEPDNSSGIEQCMLFSIGPHVDGKVGRAHGGFNSLILDQLTGSAAFFAVPDSPPPATATLTVDYKAPISTPCVILARAWVIEVSGRKIWVRGVIEDGEGKVMASGKALFIAGRPGAL</sequence>
<protein>
    <recommendedName>
        <fullName evidence="1">Thioesterase domain-containing protein</fullName>
    </recommendedName>
</protein>
<evidence type="ECO:0000313" key="3">
    <source>
        <dbReference type="Proteomes" id="UP001310594"/>
    </source>
</evidence>
<dbReference type="AlphaFoldDB" id="A0AAN8A1B5"/>
<dbReference type="PANTHER" id="PTHR47260">
    <property type="entry name" value="UPF0644 PROTEIN PB2B4.06"/>
    <property type="match status" value="1"/>
</dbReference>
<dbReference type="EMBL" id="JAVRQU010000010">
    <property type="protein sequence ID" value="KAK5697983.1"/>
    <property type="molecule type" value="Genomic_DNA"/>
</dbReference>
<dbReference type="SUPFAM" id="SSF54637">
    <property type="entry name" value="Thioesterase/thiol ester dehydrase-isomerase"/>
    <property type="match status" value="1"/>
</dbReference>
<evidence type="ECO:0000313" key="2">
    <source>
        <dbReference type="EMBL" id="KAK5697983.1"/>
    </source>
</evidence>
<feature type="domain" description="Thioesterase" evidence="1">
    <location>
        <begin position="48"/>
        <end position="124"/>
    </location>
</feature>
<dbReference type="InterPro" id="IPR052061">
    <property type="entry name" value="PTE-AB_protein"/>
</dbReference>
<dbReference type="Pfam" id="PF03061">
    <property type="entry name" value="4HBT"/>
    <property type="match status" value="1"/>
</dbReference>
<name>A0AAN8A1B5_9PEZI</name>
<dbReference type="Gene3D" id="3.10.129.10">
    <property type="entry name" value="Hotdog Thioesterase"/>
    <property type="match status" value="1"/>
</dbReference>
<reference evidence="2" key="1">
    <citation type="submission" date="2023-08" db="EMBL/GenBank/DDBJ databases">
        <title>Black Yeasts Isolated from many extreme environments.</title>
        <authorList>
            <person name="Coleine C."/>
            <person name="Stajich J.E."/>
            <person name="Selbmann L."/>
        </authorList>
    </citation>
    <scope>NUCLEOTIDE SEQUENCE</scope>
    <source>
        <strain evidence="2">CCFEE 5810</strain>
    </source>
</reference>
<dbReference type="InterPro" id="IPR029069">
    <property type="entry name" value="HotDog_dom_sf"/>
</dbReference>
<evidence type="ECO:0000259" key="1">
    <source>
        <dbReference type="Pfam" id="PF03061"/>
    </source>
</evidence>